<dbReference type="BioCyc" id="SENT216597:SL1344_RS26365-MONOMER"/>
<evidence type="ECO:0000313" key="2">
    <source>
        <dbReference type="Proteomes" id="UP000008962"/>
    </source>
</evidence>
<dbReference type="HOGENOM" id="CLU_2805966_0_0_6"/>
<reference evidence="2" key="1">
    <citation type="journal article" date="2012" name="Proc. Natl. Acad. Sci. U.S.A.">
        <title>The transcriptional landscape and small RNAs of Salmonella enterica serovar Typhimurium.</title>
        <authorList>
            <person name="Kroger C."/>
            <person name="Dillon S.C."/>
            <person name="Cameron A.D."/>
            <person name="Papenfort K."/>
            <person name="Sivasankaran S.K."/>
            <person name="Hokamp K."/>
            <person name="Chao Y."/>
            <person name="Sittka A."/>
            <person name="Hebrard M."/>
            <person name="Handler K."/>
            <person name="Colgan A."/>
            <person name="Leekitcharoenphon P."/>
            <person name="Langridge G.C."/>
            <person name="Lohan A.J."/>
            <person name="Loftus B."/>
            <person name="Lucchini S."/>
            <person name="Ussery D.W."/>
            <person name="Dorman C.J."/>
            <person name="Thomson N.R."/>
            <person name="Vogel J."/>
            <person name="Hinton J.C."/>
        </authorList>
    </citation>
    <scope>NUCLEOTIDE SEQUENCE [LARGE SCALE GENOMIC DNA]</scope>
    <source>
        <strain evidence="2">SL1344</strain>
    </source>
</reference>
<dbReference type="AlphaFoldDB" id="A0A0H3NYM0"/>
<evidence type="ECO:0000313" key="1">
    <source>
        <dbReference type="EMBL" id="CCF76827.1"/>
    </source>
</evidence>
<keyword evidence="2" id="KW-1185">Reference proteome</keyword>
<dbReference type="Proteomes" id="UP000008962">
    <property type="component" value="Plasmid pCol1B9_SL1344"/>
</dbReference>
<accession>A0A0H3NYM0</accession>
<organism evidence="1 2">
    <name type="scientific">Salmonella typhimurium (strain SL1344)</name>
    <dbReference type="NCBI Taxonomy" id="216597"/>
    <lineage>
        <taxon>Bacteria</taxon>
        <taxon>Pseudomonadati</taxon>
        <taxon>Pseudomonadota</taxon>
        <taxon>Gammaproteobacteria</taxon>
        <taxon>Enterobacterales</taxon>
        <taxon>Enterobacteriaceae</taxon>
        <taxon>Salmonella</taxon>
    </lineage>
</organism>
<dbReference type="EMBL" id="HE654725">
    <property type="protein sequence ID" value="CCF76827.1"/>
    <property type="molecule type" value="Genomic_DNA"/>
</dbReference>
<geneLocation type="plasmid" evidence="1 2">
    <name>pCol1B9_SL1344</name>
</geneLocation>
<name>A0A0H3NYM0_SALTS</name>
<protein>
    <submittedName>
        <fullName evidence="1">Hypothetical plasmid protein</fullName>
    </submittedName>
</protein>
<keyword evidence="1" id="KW-0614">Plasmid</keyword>
<gene>
    <name evidence="1" type="ORF">SL1344_P2_0018</name>
</gene>
<dbReference type="KEGG" id="sey:SL1344_P2_0018"/>
<proteinExistence type="predicted"/>
<sequence>MIFQHDSSNKIDCSYHAVHIRPSALFMLCYLQSCGNLASSVDAILNEVSFIVNVTQVFGCQFQHSAK</sequence>